<dbReference type="InterPro" id="IPR006101">
    <property type="entry name" value="Glyco_hydro_2"/>
</dbReference>
<dbReference type="Gene3D" id="2.60.120.260">
    <property type="entry name" value="Galactose-binding domain-like"/>
    <property type="match status" value="1"/>
</dbReference>
<feature type="region of interest" description="Disordered" evidence="8">
    <location>
        <begin position="680"/>
        <end position="705"/>
    </location>
</feature>
<dbReference type="SUPFAM" id="SSF49785">
    <property type="entry name" value="Galactose-binding domain-like"/>
    <property type="match status" value="1"/>
</dbReference>
<evidence type="ECO:0000256" key="7">
    <source>
        <dbReference type="ARBA" id="ARBA00032230"/>
    </source>
</evidence>
<dbReference type="GO" id="GO:0030246">
    <property type="term" value="F:carbohydrate binding"/>
    <property type="evidence" value="ECO:0007669"/>
    <property type="project" value="InterPro"/>
</dbReference>
<evidence type="ECO:0000313" key="11">
    <source>
        <dbReference type="Proteomes" id="UP000400924"/>
    </source>
</evidence>
<dbReference type="InterPro" id="IPR017853">
    <property type="entry name" value="GH"/>
</dbReference>
<dbReference type="Pfam" id="PF16353">
    <property type="entry name" value="LacZ_4"/>
    <property type="match status" value="1"/>
</dbReference>
<accession>A0A5N8XLX9</accession>
<keyword evidence="11" id="KW-1185">Reference proteome</keyword>
<dbReference type="InterPro" id="IPR014718">
    <property type="entry name" value="GH-type_carb-bd"/>
</dbReference>
<dbReference type="GO" id="GO:0004565">
    <property type="term" value="F:beta-galactosidase activity"/>
    <property type="evidence" value="ECO:0007669"/>
    <property type="project" value="UniProtKB-EC"/>
</dbReference>
<dbReference type="InterPro" id="IPR023232">
    <property type="entry name" value="Glyco_hydro_2_AS"/>
</dbReference>
<dbReference type="OrthoDB" id="9762066at2"/>
<dbReference type="Pfam" id="PF02836">
    <property type="entry name" value="Glyco_hydro_2_C"/>
    <property type="match status" value="1"/>
</dbReference>
<dbReference type="InterPro" id="IPR004199">
    <property type="entry name" value="B-gal_small/dom_5"/>
</dbReference>
<sequence>MSQPYYEDTSPGYGARPARAAFTTDAATAGLGGIWRFHLSPAADLAPDGFWADDFDDSSWSLLPVPSHWPLHGHGSPVYTNIGYPFPLDPPRVPDENPTGDHRLVFELDDSWTREPAVLRFEGVDSCARIWLNGQELGVTRGSRLPVEFAAGPHLRAGRNVLAVRVHQWSSGSYLEDQDMWWLPGIFRDVTLIRRPPGGVEDAFVHAGYDTSTGRGTLRVDAVTRDGAEARLSVPELGVDDLPAGDTIAVEGVAPWTAETPRLYHGVLATGTERVTLRIGFRTVAVEDGQLRVNGRPLLLRGVNRHEHHPDHGRALPAELDREDVLLMKRHNINAVRTSHYPPHPRFLDLCDELGLWVVLECDLETHGFSAADWRGNPADAPEWAEACLDRIRRTVERDKNHPSVVMWSLGNESGTGRNLDAMAAWVRERDPGRPLHDEGDHECRHSDVYSRMYLPHDEVEAIGRHAEPPLDDPDADARRRSLPFILCEYAHAMGNGPGGLAEYQRLFERYPRLQGGFVWEWIDQGLRQRTPDGREFFAYGGDFGEPFHDGTFAIDGLLFPDRTPSPGLAELKKTVEPIAIRAAEGRGDGRGRRIRITNRYDFSDLSHLCFELALSSDGLPVLAKPLHVPPVAAGESAEIELPVLPPVDGEGWITISALLAEEQPWAPAGHEVAWTQLPLTEEEQASRRGTGPRPVPAPRRRPDGRLVLGSGEFDGRSGRLVRLGTMDVDGPVLDLWRAPTDNDRSASLWGPPDDSAVRWWRQAGLDRMVHRVDEVADGPDGVLVRTRVAAAAQASGMTVEYRWAADESGLVLTVRVEPAGDWPGGLPRLGVRMAVPGRLGQVRWFGRGPGEAYPDSRSAARVGRFSSTVDALQTPYVVPQENGARADVRWAELSGGDGPALRMESVGLPRFSLTARRWTTGDLESARHTTDLAASDRLFLHLDVAQYGLGSASCGPGVLPAHRLQAAPVTWSLRLSACG</sequence>
<dbReference type="PRINTS" id="PR00132">
    <property type="entry name" value="GLHYDRLASE2"/>
</dbReference>
<evidence type="ECO:0000256" key="1">
    <source>
        <dbReference type="ARBA" id="ARBA00001412"/>
    </source>
</evidence>
<comment type="catalytic activity">
    <reaction evidence="1">
        <text>Hydrolysis of terminal non-reducing beta-D-galactose residues in beta-D-galactosides.</text>
        <dbReference type="EC" id="3.2.1.23"/>
    </reaction>
</comment>
<gene>
    <name evidence="10" type="ORF">FNH08_23565</name>
</gene>
<comment type="similarity">
    <text evidence="2">Belongs to the glycosyl hydrolase 2 family.</text>
</comment>
<evidence type="ECO:0000313" key="10">
    <source>
        <dbReference type="EMBL" id="MPY60038.1"/>
    </source>
</evidence>
<evidence type="ECO:0000256" key="6">
    <source>
        <dbReference type="ARBA" id="ARBA00023295"/>
    </source>
</evidence>
<keyword evidence="5" id="KW-0378">Hydrolase</keyword>
<keyword evidence="6" id="KW-0326">Glycosidase</keyword>
<dbReference type="SUPFAM" id="SSF49303">
    <property type="entry name" value="beta-Galactosidase/glucuronidase domain"/>
    <property type="match status" value="2"/>
</dbReference>
<dbReference type="InterPro" id="IPR036156">
    <property type="entry name" value="Beta-gal/glucu_dom_sf"/>
</dbReference>
<dbReference type="Gene3D" id="2.60.40.10">
    <property type="entry name" value="Immunoglobulins"/>
    <property type="match status" value="2"/>
</dbReference>
<dbReference type="Pfam" id="PF02929">
    <property type="entry name" value="Bgal_small_N"/>
    <property type="match status" value="1"/>
</dbReference>
<dbReference type="InterPro" id="IPR006104">
    <property type="entry name" value="Glyco_hydro_2_N"/>
</dbReference>
<dbReference type="PANTHER" id="PTHR46323:SF2">
    <property type="entry name" value="BETA-GALACTOSIDASE"/>
    <property type="match status" value="1"/>
</dbReference>
<evidence type="ECO:0000256" key="5">
    <source>
        <dbReference type="ARBA" id="ARBA00022801"/>
    </source>
</evidence>
<protein>
    <recommendedName>
        <fullName evidence="4">Beta-galactosidase</fullName>
        <ecNumber evidence="3">3.2.1.23</ecNumber>
    </recommendedName>
    <alternativeName>
        <fullName evidence="7">Lactase</fullName>
    </alternativeName>
</protein>
<dbReference type="SUPFAM" id="SSF74650">
    <property type="entry name" value="Galactose mutarotase-like"/>
    <property type="match status" value="1"/>
</dbReference>
<dbReference type="RefSeq" id="WP_152773528.1">
    <property type="nucleotide sequence ID" value="NZ_VJZC01000181.1"/>
</dbReference>
<dbReference type="InterPro" id="IPR011013">
    <property type="entry name" value="Gal_mutarotase_sf_dom"/>
</dbReference>
<evidence type="ECO:0000256" key="3">
    <source>
        <dbReference type="ARBA" id="ARBA00012756"/>
    </source>
</evidence>
<dbReference type="Gene3D" id="2.70.98.10">
    <property type="match status" value="1"/>
</dbReference>
<dbReference type="SMART" id="SM01038">
    <property type="entry name" value="Bgal_small_N"/>
    <property type="match status" value="1"/>
</dbReference>
<dbReference type="Proteomes" id="UP000400924">
    <property type="component" value="Unassembled WGS sequence"/>
</dbReference>
<dbReference type="GO" id="GO:0005990">
    <property type="term" value="P:lactose catabolic process"/>
    <property type="evidence" value="ECO:0007669"/>
    <property type="project" value="TreeGrafter"/>
</dbReference>
<comment type="caution">
    <text evidence="10">The sequence shown here is derived from an EMBL/GenBank/DDBJ whole genome shotgun (WGS) entry which is preliminary data.</text>
</comment>
<dbReference type="Gene3D" id="3.20.20.80">
    <property type="entry name" value="Glycosidases"/>
    <property type="match status" value="1"/>
</dbReference>
<reference evidence="10 11" key="1">
    <citation type="submission" date="2019-07" db="EMBL/GenBank/DDBJ databases">
        <title>New species of Amycolatopsis and Streptomyces.</title>
        <authorList>
            <person name="Duangmal K."/>
            <person name="Teo W.F.A."/>
            <person name="Lipun K."/>
        </authorList>
    </citation>
    <scope>NUCLEOTIDE SEQUENCE [LARGE SCALE GENOMIC DNA]</scope>
    <source>
        <strain evidence="10 11">NBRC 106415</strain>
    </source>
</reference>
<name>A0A5N8XLX9_9ACTN</name>
<dbReference type="InterPro" id="IPR050347">
    <property type="entry name" value="Bact_Beta-galactosidase"/>
</dbReference>
<proteinExistence type="inferred from homology"/>
<evidence type="ECO:0000256" key="8">
    <source>
        <dbReference type="SAM" id="MobiDB-lite"/>
    </source>
</evidence>
<dbReference type="PANTHER" id="PTHR46323">
    <property type="entry name" value="BETA-GALACTOSIDASE"/>
    <property type="match status" value="1"/>
</dbReference>
<dbReference type="EMBL" id="VJZC01000181">
    <property type="protein sequence ID" value="MPY60038.1"/>
    <property type="molecule type" value="Genomic_DNA"/>
</dbReference>
<dbReference type="Pfam" id="PF02837">
    <property type="entry name" value="Glyco_hydro_2_N"/>
    <property type="match status" value="1"/>
</dbReference>
<organism evidence="10 11">
    <name type="scientific">Streptomyces spongiae</name>
    <dbReference type="NCBI Taxonomy" id="565072"/>
    <lineage>
        <taxon>Bacteria</taxon>
        <taxon>Bacillati</taxon>
        <taxon>Actinomycetota</taxon>
        <taxon>Actinomycetes</taxon>
        <taxon>Kitasatosporales</taxon>
        <taxon>Streptomycetaceae</taxon>
        <taxon>Streptomyces</taxon>
    </lineage>
</organism>
<evidence type="ECO:0000259" key="9">
    <source>
        <dbReference type="SMART" id="SM01038"/>
    </source>
</evidence>
<dbReference type="InterPro" id="IPR008979">
    <property type="entry name" value="Galactose-bd-like_sf"/>
</dbReference>
<dbReference type="GO" id="GO:0009341">
    <property type="term" value="C:beta-galactosidase complex"/>
    <property type="evidence" value="ECO:0007669"/>
    <property type="project" value="InterPro"/>
</dbReference>
<dbReference type="InterPro" id="IPR006103">
    <property type="entry name" value="Glyco_hydro_2_cat"/>
</dbReference>
<dbReference type="InterPro" id="IPR023230">
    <property type="entry name" value="Glyco_hydro_2_CS"/>
</dbReference>
<evidence type="ECO:0000256" key="2">
    <source>
        <dbReference type="ARBA" id="ARBA00007401"/>
    </source>
</evidence>
<dbReference type="PROSITE" id="PS00608">
    <property type="entry name" value="GLYCOSYL_HYDROL_F2_2"/>
    <property type="match status" value="1"/>
</dbReference>
<dbReference type="EC" id="3.2.1.23" evidence="3"/>
<feature type="domain" description="Beta galactosidase small chain/" evidence="9">
    <location>
        <begin position="707"/>
        <end position="977"/>
    </location>
</feature>
<dbReference type="InterPro" id="IPR032312">
    <property type="entry name" value="LacZ_4"/>
</dbReference>
<dbReference type="InterPro" id="IPR013783">
    <property type="entry name" value="Ig-like_fold"/>
</dbReference>
<dbReference type="PROSITE" id="PS00719">
    <property type="entry name" value="GLYCOSYL_HYDROL_F2_1"/>
    <property type="match status" value="1"/>
</dbReference>
<dbReference type="AlphaFoldDB" id="A0A5N8XLX9"/>
<evidence type="ECO:0000256" key="4">
    <source>
        <dbReference type="ARBA" id="ARBA00013303"/>
    </source>
</evidence>
<dbReference type="SUPFAM" id="SSF51445">
    <property type="entry name" value="(Trans)glycosidases"/>
    <property type="match status" value="1"/>
</dbReference>